<organism evidence="1 2">
    <name type="scientific">Thiobacillus denitrificans</name>
    <dbReference type="NCBI Taxonomy" id="36861"/>
    <lineage>
        <taxon>Bacteria</taxon>
        <taxon>Pseudomonadati</taxon>
        <taxon>Pseudomonadota</taxon>
        <taxon>Betaproteobacteria</taxon>
        <taxon>Nitrosomonadales</taxon>
        <taxon>Thiobacillaceae</taxon>
        <taxon>Thiobacillus</taxon>
    </lineage>
</organism>
<dbReference type="Proteomes" id="UP000064243">
    <property type="component" value="Unassembled WGS sequence"/>
</dbReference>
<proteinExistence type="predicted"/>
<accession>A0A119CVD0</accession>
<evidence type="ECO:0000313" key="2">
    <source>
        <dbReference type="Proteomes" id="UP000064243"/>
    </source>
</evidence>
<evidence type="ECO:0000313" key="1">
    <source>
        <dbReference type="EMBL" id="KVW94653.1"/>
    </source>
</evidence>
<dbReference type="EMBL" id="LDUG01000033">
    <property type="protein sequence ID" value="KVW94653.1"/>
    <property type="molecule type" value="Genomic_DNA"/>
</dbReference>
<keyword evidence="2" id="KW-1185">Reference proteome</keyword>
<comment type="caution">
    <text evidence="1">The sequence shown here is derived from an EMBL/GenBank/DDBJ whole genome shotgun (WGS) entry which is preliminary data.</text>
</comment>
<gene>
    <name evidence="1" type="ORF">ABW22_11425</name>
</gene>
<protein>
    <submittedName>
        <fullName evidence="1">Uncharacterized protein</fullName>
    </submittedName>
</protein>
<sequence length="66" mass="7676">MRNIPHMAQNNDDVRSNFTNFVYYPEVTAENKATDFVFAECELRFFCDNGFPQPDAPFIGLIRLAR</sequence>
<dbReference type="AlphaFoldDB" id="A0A119CVD0"/>
<name>A0A119CVD0_THIDE</name>
<reference evidence="1 2" key="1">
    <citation type="journal article" date="2015" name="Appl. Environ. Microbiol.">
        <title>Aerobic and Anaerobic Thiosulfate Oxidation by a Cold-Adapted, Subglacial Chemoautotroph.</title>
        <authorList>
            <person name="Harrold Z.R."/>
            <person name="Skidmore M.L."/>
            <person name="Hamilton T.L."/>
            <person name="Desch L."/>
            <person name="Amada K."/>
            <person name="van Gelder W."/>
            <person name="Glover K."/>
            <person name="Roden E.E."/>
            <person name="Boyd E.S."/>
        </authorList>
    </citation>
    <scope>NUCLEOTIDE SEQUENCE [LARGE SCALE GENOMIC DNA]</scope>
    <source>
        <strain evidence="1 2">RG</strain>
    </source>
</reference>